<dbReference type="AlphaFoldDB" id="A0A3N9Q1G9"/>
<dbReference type="InterPro" id="IPR009057">
    <property type="entry name" value="Homeodomain-like_sf"/>
</dbReference>
<evidence type="ECO:0000259" key="3">
    <source>
        <dbReference type="PROSITE" id="PS50977"/>
    </source>
</evidence>
<proteinExistence type="predicted"/>
<dbReference type="PANTHER" id="PTHR43479">
    <property type="entry name" value="ACREF/ENVCD OPERON REPRESSOR-RELATED"/>
    <property type="match status" value="1"/>
</dbReference>
<sequence length="193" mass="22345">MNGFEKRRQQKRDSILNAALELFKQHGYHKVSIAEIAKSASVAESSIYNFFNNKENLKLELMRKLMYEDCARTMNISASHDPVQLKLEKLLMSKIKLFKNFSVHFPLESSGMGIITEELSVDQDYHNAILNLVEDGKREGVFIESITTNAMAAYFDIIRYYFIHNPDSTAIFDNNPEFAREMYSLFLNALLKR</sequence>
<organism evidence="4 5">
    <name type="scientific">Paenibacillus rhizophilus</name>
    <dbReference type="NCBI Taxonomy" id="1850366"/>
    <lineage>
        <taxon>Bacteria</taxon>
        <taxon>Bacillati</taxon>
        <taxon>Bacillota</taxon>
        <taxon>Bacilli</taxon>
        <taxon>Bacillales</taxon>
        <taxon>Paenibacillaceae</taxon>
        <taxon>Paenibacillus</taxon>
    </lineage>
</organism>
<dbReference type="PROSITE" id="PS50977">
    <property type="entry name" value="HTH_TETR_2"/>
    <property type="match status" value="1"/>
</dbReference>
<keyword evidence="1 2" id="KW-0238">DNA-binding</keyword>
<dbReference type="SUPFAM" id="SSF46689">
    <property type="entry name" value="Homeodomain-like"/>
    <property type="match status" value="1"/>
</dbReference>
<keyword evidence="5" id="KW-1185">Reference proteome</keyword>
<dbReference type="Pfam" id="PF00440">
    <property type="entry name" value="TetR_N"/>
    <property type="match status" value="1"/>
</dbReference>
<name>A0A3N9Q1G9_9BACL</name>
<accession>A0A3N9Q1G9</accession>
<dbReference type="Proteomes" id="UP000282529">
    <property type="component" value="Unassembled WGS sequence"/>
</dbReference>
<gene>
    <name evidence="4" type="ORF">EH198_05760</name>
</gene>
<dbReference type="PRINTS" id="PR00455">
    <property type="entry name" value="HTHTETR"/>
</dbReference>
<dbReference type="PANTHER" id="PTHR43479:SF11">
    <property type="entry name" value="ACREF_ENVCD OPERON REPRESSOR-RELATED"/>
    <property type="match status" value="1"/>
</dbReference>
<dbReference type="Gene3D" id="1.10.357.10">
    <property type="entry name" value="Tetracycline Repressor, domain 2"/>
    <property type="match status" value="1"/>
</dbReference>
<feature type="DNA-binding region" description="H-T-H motif" evidence="2">
    <location>
        <begin position="32"/>
        <end position="51"/>
    </location>
</feature>
<protein>
    <submittedName>
        <fullName evidence="4">TetR/AcrR family transcriptional regulator</fullName>
    </submittedName>
</protein>
<evidence type="ECO:0000313" key="5">
    <source>
        <dbReference type="Proteomes" id="UP000282529"/>
    </source>
</evidence>
<dbReference type="InterPro" id="IPR050624">
    <property type="entry name" value="HTH-type_Tx_Regulator"/>
</dbReference>
<dbReference type="RefSeq" id="WP_124694598.1">
    <property type="nucleotide sequence ID" value="NZ_JBHUFE010000008.1"/>
</dbReference>
<comment type="caution">
    <text evidence="4">The sequence shown here is derived from an EMBL/GenBank/DDBJ whole genome shotgun (WGS) entry which is preliminary data.</text>
</comment>
<evidence type="ECO:0000313" key="4">
    <source>
        <dbReference type="EMBL" id="RQW12562.1"/>
    </source>
</evidence>
<feature type="domain" description="HTH tetR-type" evidence="3">
    <location>
        <begin position="9"/>
        <end position="69"/>
    </location>
</feature>
<dbReference type="EMBL" id="RQPI01000002">
    <property type="protein sequence ID" value="RQW12562.1"/>
    <property type="molecule type" value="Genomic_DNA"/>
</dbReference>
<dbReference type="InterPro" id="IPR001647">
    <property type="entry name" value="HTH_TetR"/>
</dbReference>
<dbReference type="GO" id="GO:0003677">
    <property type="term" value="F:DNA binding"/>
    <property type="evidence" value="ECO:0007669"/>
    <property type="project" value="UniProtKB-UniRule"/>
</dbReference>
<reference evidence="4 5" key="1">
    <citation type="submission" date="2018-11" db="EMBL/GenBank/DDBJ databases">
        <title>Genome sequence of strain 7197.</title>
        <authorList>
            <person name="Gao J."/>
            <person name="Sun J."/>
        </authorList>
    </citation>
    <scope>NUCLEOTIDE SEQUENCE [LARGE SCALE GENOMIC DNA]</scope>
    <source>
        <strain evidence="4 5">7197</strain>
    </source>
</reference>
<evidence type="ECO:0000256" key="1">
    <source>
        <dbReference type="ARBA" id="ARBA00023125"/>
    </source>
</evidence>
<dbReference type="OrthoDB" id="9809994at2"/>
<evidence type="ECO:0000256" key="2">
    <source>
        <dbReference type="PROSITE-ProRule" id="PRU00335"/>
    </source>
</evidence>